<dbReference type="RefSeq" id="WP_191144840.1">
    <property type="nucleotide sequence ID" value="NZ_JACXAF010000011.1"/>
</dbReference>
<sequence length="71" mass="7599">MSEQRAGSQQHPSVTLKSIHGTLYTRHPCRLKHLSALLAAALGFDGCGQRTLGLGVAWELDSRASAAGKRQ</sequence>
<gene>
    <name evidence="1" type="ORF">IC617_09860</name>
</gene>
<dbReference type="EMBL" id="JACXAF010000011">
    <property type="protein sequence ID" value="MBD1389735.1"/>
    <property type="molecule type" value="Genomic_DNA"/>
</dbReference>
<dbReference type="Proteomes" id="UP000638014">
    <property type="component" value="Unassembled WGS sequence"/>
</dbReference>
<evidence type="ECO:0000313" key="1">
    <source>
        <dbReference type="EMBL" id="MBD1389735.1"/>
    </source>
</evidence>
<dbReference type="AlphaFoldDB" id="A0A8J6QHH2"/>
<keyword evidence="2" id="KW-1185">Reference proteome</keyword>
<organism evidence="1 2">
    <name type="scientific">Neiella litorisoli</name>
    <dbReference type="NCBI Taxonomy" id="2771431"/>
    <lineage>
        <taxon>Bacteria</taxon>
        <taxon>Pseudomonadati</taxon>
        <taxon>Pseudomonadota</taxon>
        <taxon>Gammaproteobacteria</taxon>
        <taxon>Alteromonadales</taxon>
        <taxon>Echinimonadaceae</taxon>
        <taxon>Neiella</taxon>
    </lineage>
</organism>
<evidence type="ECO:0000313" key="2">
    <source>
        <dbReference type="Proteomes" id="UP000638014"/>
    </source>
</evidence>
<name>A0A8J6QHH2_9GAMM</name>
<accession>A0A8J6QHH2</accession>
<protein>
    <submittedName>
        <fullName evidence="1">Uncharacterized protein</fullName>
    </submittedName>
</protein>
<proteinExistence type="predicted"/>
<reference evidence="1" key="1">
    <citation type="submission" date="2020-09" db="EMBL/GenBank/DDBJ databases">
        <title>A novel bacterium of genus Neiella, isolated from South China Sea.</title>
        <authorList>
            <person name="Huang H."/>
            <person name="Mo K."/>
            <person name="Hu Y."/>
        </authorList>
    </citation>
    <scope>NUCLEOTIDE SEQUENCE</scope>
    <source>
        <strain evidence="1">HB171785</strain>
    </source>
</reference>
<comment type="caution">
    <text evidence="1">The sequence shown here is derived from an EMBL/GenBank/DDBJ whole genome shotgun (WGS) entry which is preliminary data.</text>
</comment>